<name>A0ABR6VXW2_9BACT</name>
<keyword evidence="3" id="KW-1185">Reference proteome</keyword>
<keyword evidence="1" id="KW-0472">Membrane</keyword>
<evidence type="ECO:0000313" key="2">
    <source>
        <dbReference type="EMBL" id="MBC3542052.1"/>
    </source>
</evidence>
<evidence type="ECO:0000313" key="3">
    <source>
        <dbReference type="Proteomes" id="UP000659698"/>
    </source>
</evidence>
<keyword evidence="1" id="KW-1133">Transmembrane helix</keyword>
<protein>
    <recommendedName>
        <fullName evidence="4">PH domain-containing protein</fullName>
    </recommendedName>
</protein>
<feature type="transmembrane region" description="Helical" evidence="1">
    <location>
        <begin position="186"/>
        <end position="204"/>
    </location>
</feature>
<reference evidence="2 3" key="1">
    <citation type="journal article" date="2019" name="Int. J. Syst. Evol. Microbiol.">
        <title>Rufibacter sediminis sp. nov., isolated from freshwater lake sediment.</title>
        <authorList>
            <person name="Qu J.H."/>
            <person name="Zhang L.J."/>
            <person name="Fu Y.H."/>
            <person name="Li H.F."/>
        </authorList>
    </citation>
    <scope>NUCLEOTIDE SEQUENCE [LARGE SCALE GENOMIC DNA]</scope>
    <source>
        <strain evidence="2 3">H-1</strain>
    </source>
</reference>
<feature type="transmembrane region" description="Helical" evidence="1">
    <location>
        <begin position="45"/>
        <end position="62"/>
    </location>
</feature>
<sequence length="210" mass="23788">MKSYQVKYILPNKALLLSFGCLLPFAAFGIYLELEMQTGKTIASIPFLIGTGLAFYFIMFYVDGEKLIKISDDLIIADGTTIKIKSISSIKLKDDSPEFIYLKVFTNSGQNLSIGTRTSDKGELLKLYEELKKAIQKHDKESHQQIMENKLIYDTPWGKLIGVAAITLMVFILHNQFFTNNPAKSLGGFFTALNCGTFLLYRIFRKNNNR</sequence>
<dbReference type="EMBL" id="JACOAF010000044">
    <property type="protein sequence ID" value="MBC3542052.1"/>
    <property type="molecule type" value="Genomic_DNA"/>
</dbReference>
<keyword evidence="1" id="KW-0812">Transmembrane</keyword>
<organism evidence="2 3">
    <name type="scientific">Rufibacter sediminis</name>
    <dbReference type="NCBI Taxonomy" id="2762756"/>
    <lineage>
        <taxon>Bacteria</taxon>
        <taxon>Pseudomonadati</taxon>
        <taxon>Bacteroidota</taxon>
        <taxon>Cytophagia</taxon>
        <taxon>Cytophagales</taxon>
        <taxon>Hymenobacteraceae</taxon>
        <taxon>Rufibacter</taxon>
    </lineage>
</organism>
<comment type="caution">
    <text evidence="2">The sequence shown here is derived from an EMBL/GenBank/DDBJ whole genome shotgun (WGS) entry which is preliminary data.</text>
</comment>
<dbReference type="Proteomes" id="UP000659698">
    <property type="component" value="Unassembled WGS sequence"/>
</dbReference>
<dbReference type="RefSeq" id="WP_186641551.1">
    <property type="nucleotide sequence ID" value="NZ_JACOAF010000044.1"/>
</dbReference>
<accession>A0ABR6VXW2</accession>
<evidence type="ECO:0000256" key="1">
    <source>
        <dbReference type="SAM" id="Phobius"/>
    </source>
</evidence>
<gene>
    <name evidence="2" type="ORF">H7U12_20345</name>
</gene>
<feature type="transmembrane region" description="Helical" evidence="1">
    <location>
        <begin position="157"/>
        <end position="174"/>
    </location>
</feature>
<evidence type="ECO:0008006" key="4">
    <source>
        <dbReference type="Google" id="ProtNLM"/>
    </source>
</evidence>
<proteinExistence type="predicted"/>